<keyword evidence="2" id="KW-0472">Membrane</keyword>
<sequence length="156" mass="17210">MEDLLEAGIAFFIPTAFALMKSFNAMKEYKKKLTGEVAKGTEFCAAMDGLMETAESAKAAYQKMSQDLANTECNITTLAKRLDTALAAQAITSTAIEKANEEKKVWLDTEGEYVNLLAKKKMLEKRLAGAETEFTSNFYNTKAYANFSAFFASFGQ</sequence>
<evidence type="ECO:0000256" key="1">
    <source>
        <dbReference type="SAM" id="Coils"/>
    </source>
</evidence>
<feature type="coiled-coil region" evidence="1">
    <location>
        <begin position="47"/>
        <end position="74"/>
    </location>
</feature>
<feature type="transmembrane region" description="Helical" evidence="2">
    <location>
        <begin position="6"/>
        <end position="23"/>
    </location>
</feature>
<keyword evidence="2" id="KW-1133">Transmembrane helix</keyword>
<protein>
    <submittedName>
        <fullName evidence="3">Uncharacterized protein</fullName>
    </submittedName>
</protein>
<keyword evidence="2" id="KW-0812">Transmembrane</keyword>
<reference evidence="4" key="1">
    <citation type="submission" date="2024-07" db="EMBL/GenBank/DDBJ databases">
        <title>Two chromosome-level genome assemblies of Korean endemic species Abeliophyllum distichum and Forsythia ovata (Oleaceae).</title>
        <authorList>
            <person name="Jang H."/>
        </authorList>
    </citation>
    <scope>NUCLEOTIDE SEQUENCE [LARGE SCALE GENOMIC DNA]</scope>
</reference>
<evidence type="ECO:0000313" key="3">
    <source>
        <dbReference type="EMBL" id="KAL2518254.1"/>
    </source>
</evidence>
<organism evidence="3 4">
    <name type="scientific">Abeliophyllum distichum</name>
    <dbReference type="NCBI Taxonomy" id="126358"/>
    <lineage>
        <taxon>Eukaryota</taxon>
        <taxon>Viridiplantae</taxon>
        <taxon>Streptophyta</taxon>
        <taxon>Embryophyta</taxon>
        <taxon>Tracheophyta</taxon>
        <taxon>Spermatophyta</taxon>
        <taxon>Magnoliopsida</taxon>
        <taxon>eudicotyledons</taxon>
        <taxon>Gunneridae</taxon>
        <taxon>Pentapetalae</taxon>
        <taxon>asterids</taxon>
        <taxon>lamiids</taxon>
        <taxon>Lamiales</taxon>
        <taxon>Oleaceae</taxon>
        <taxon>Forsythieae</taxon>
        <taxon>Abeliophyllum</taxon>
    </lineage>
</organism>
<proteinExistence type="predicted"/>
<dbReference type="EMBL" id="JBFOLK010000004">
    <property type="protein sequence ID" value="KAL2518254.1"/>
    <property type="molecule type" value="Genomic_DNA"/>
</dbReference>
<dbReference type="Proteomes" id="UP001604336">
    <property type="component" value="Unassembled WGS sequence"/>
</dbReference>
<keyword evidence="1" id="KW-0175">Coiled coil</keyword>
<dbReference type="AlphaFoldDB" id="A0ABD1TZV8"/>
<name>A0ABD1TZV8_9LAMI</name>
<accession>A0ABD1TZV8</accession>
<evidence type="ECO:0000313" key="4">
    <source>
        <dbReference type="Proteomes" id="UP001604336"/>
    </source>
</evidence>
<gene>
    <name evidence="3" type="ORF">Adt_14501</name>
</gene>
<keyword evidence="4" id="KW-1185">Reference proteome</keyword>
<evidence type="ECO:0000256" key="2">
    <source>
        <dbReference type="SAM" id="Phobius"/>
    </source>
</evidence>
<comment type="caution">
    <text evidence="3">The sequence shown here is derived from an EMBL/GenBank/DDBJ whole genome shotgun (WGS) entry which is preliminary data.</text>
</comment>